<dbReference type="GO" id="GO:0016787">
    <property type="term" value="F:hydrolase activity"/>
    <property type="evidence" value="ECO:0007669"/>
    <property type="project" value="UniProtKB-KW"/>
</dbReference>
<dbReference type="GO" id="GO:0006281">
    <property type="term" value="P:DNA repair"/>
    <property type="evidence" value="ECO:0007669"/>
    <property type="project" value="TreeGrafter"/>
</dbReference>
<dbReference type="PROSITE" id="PS51192">
    <property type="entry name" value="HELICASE_ATP_BIND_1"/>
    <property type="match status" value="1"/>
</dbReference>
<dbReference type="GO" id="GO:0005524">
    <property type="term" value="F:ATP binding"/>
    <property type="evidence" value="ECO:0007669"/>
    <property type="project" value="UniProtKB-KW"/>
</dbReference>
<dbReference type="GO" id="GO:0005737">
    <property type="term" value="C:cytoplasm"/>
    <property type="evidence" value="ECO:0007669"/>
    <property type="project" value="TreeGrafter"/>
</dbReference>
<dbReference type="Gene3D" id="3.40.50.300">
    <property type="entry name" value="P-loop containing nucleotide triphosphate hydrolases"/>
    <property type="match status" value="2"/>
</dbReference>
<protein>
    <recommendedName>
        <fullName evidence="9">DNA 3'-5' helicase</fullName>
        <ecNumber evidence="9">5.6.2.4</ecNumber>
    </recommendedName>
</protein>
<keyword evidence="7" id="KW-0413">Isomerase</keyword>
<reference evidence="12 13" key="1">
    <citation type="submission" date="2020-08" db="EMBL/GenBank/DDBJ databases">
        <title>Emergence and comparative genomics analysis of Citrobacter in Fennec fox imported from North Africa to China.</title>
        <authorList>
            <person name="Zheng B."/>
        </authorList>
    </citation>
    <scope>NUCLEOTIDE SEQUENCE [LARGE SCALE GENOMIC DNA]</scope>
    <source>
        <strain evidence="12 13">FF141</strain>
    </source>
</reference>
<evidence type="ECO:0000256" key="7">
    <source>
        <dbReference type="ARBA" id="ARBA00023235"/>
    </source>
</evidence>
<dbReference type="InterPro" id="IPR004589">
    <property type="entry name" value="DNA_helicase_ATP-dep_RecQ"/>
</dbReference>
<dbReference type="Proteomes" id="UP000548504">
    <property type="component" value="Unassembled WGS sequence"/>
</dbReference>
<accession>A0A7X1BSV7</accession>
<dbReference type="Gene3D" id="3.40.50.2020">
    <property type="match status" value="1"/>
</dbReference>
<evidence type="ECO:0000256" key="2">
    <source>
        <dbReference type="ARBA" id="ARBA00022741"/>
    </source>
</evidence>
<organism evidence="12 13">
    <name type="scientific">Citrobacter cronae</name>
    <dbReference type="NCBI Taxonomy" id="1748967"/>
    <lineage>
        <taxon>Bacteria</taxon>
        <taxon>Pseudomonadati</taxon>
        <taxon>Pseudomonadota</taxon>
        <taxon>Gammaproteobacteria</taxon>
        <taxon>Enterobacterales</taxon>
        <taxon>Enterobacteriaceae</taxon>
        <taxon>Citrobacter</taxon>
        <taxon>Citrobacter freundii complex</taxon>
    </lineage>
</organism>
<evidence type="ECO:0000259" key="10">
    <source>
        <dbReference type="PROSITE" id="PS51192"/>
    </source>
</evidence>
<dbReference type="GO" id="GO:0006310">
    <property type="term" value="P:DNA recombination"/>
    <property type="evidence" value="ECO:0007669"/>
    <property type="project" value="InterPro"/>
</dbReference>
<dbReference type="GO" id="GO:0043590">
    <property type="term" value="C:bacterial nucleoid"/>
    <property type="evidence" value="ECO:0007669"/>
    <property type="project" value="TreeGrafter"/>
</dbReference>
<dbReference type="GO" id="GO:0009378">
    <property type="term" value="F:four-way junction helicase activity"/>
    <property type="evidence" value="ECO:0007669"/>
    <property type="project" value="TreeGrafter"/>
</dbReference>
<sequence length="699" mass="78171">MDRLGAELLLRQMIGSEDACFRDGQWEAIDVLVNQRRKLLVVQRTGWGKSAVYFISTKILRDRGLGPTIIVSPLLALMRNQVAAAKRLGIRAETLNSANREEWHSITGRLLSDELDCLLISPERLANSEFIEAVLRPVADRIGLLVVDEAHCISDWGHDFRPDYRQILHILRQLPPNTPALGTTATANNRVVDDIRQQLGDIIIQRGTLARDSLALDAISLADQPARLAWLVTVIPQLTGSGIVYTLTTRDAELVAAWLRKNDITAYAYYSGVSLPEIPDTNSAREFLEQSLLTNEIKVLVATTALGMGYDKPDLGFVIHYQMPGSIIGYYQQVGRAGRGINYAVGILLSGIEDRAIHHFFRESAFPSEEQVVEVLQVLEGNDGLTLRDIEAHTNLRNKQIEKILKLLVTENPAPVVYEDKLWRRTAVHFSMDHQRIAHLTEQRVSELSEVERYIATDECKMLFLRRALDEPTTERCGKCSSCLRRPLMNTSLDPVLVNGANVFVRHADLPLILNKQVAPGAFEHYGFRGNFPLNMRGHEGRILSRWGDAGWGEMVAEGKHAGWFHDELVDACAEMILERWLPDPAPTWVCCVPSIAHPHLVPNFTQRLAEKLALPFVDVIDKVMDNYPQKLQQNRYHQCKNLDGIFRISQPLPAGPALLVDDVVDSGWTLTVLAALLRQSGCPDVYPVALASTSVKNG</sequence>
<dbReference type="SMART" id="SM00487">
    <property type="entry name" value="DEXDc"/>
    <property type="match status" value="1"/>
</dbReference>
<dbReference type="InterPro" id="IPR002464">
    <property type="entry name" value="DNA/RNA_helicase_DEAH_CS"/>
</dbReference>
<keyword evidence="3" id="KW-0378">Hydrolase</keyword>
<keyword evidence="6" id="KW-0238">DNA-binding</keyword>
<dbReference type="NCBIfam" id="TIGR00614">
    <property type="entry name" value="recQ_fam"/>
    <property type="match status" value="1"/>
</dbReference>
<feature type="domain" description="Helicase ATP-binding" evidence="10">
    <location>
        <begin position="30"/>
        <end position="205"/>
    </location>
</feature>
<dbReference type="SUPFAM" id="SSF52540">
    <property type="entry name" value="P-loop containing nucleoside triphosphate hydrolases"/>
    <property type="match status" value="1"/>
</dbReference>
<dbReference type="SUPFAM" id="SSF53271">
    <property type="entry name" value="PRTase-like"/>
    <property type="match status" value="1"/>
</dbReference>
<comment type="caution">
    <text evidence="12">The sequence shown here is derived from an EMBL/GenBank/DDBJ whole genome shotgun (WGS) entry which is preliminary data.</text>
</comment>
<dbReference type="PANTHER" id="PTHR13710">
    <property type="entry name" value="DNA HELICASE RECQ FAMILY MEMBER"/>
    <property type="match status" value="1"/>
</dbReference>
<dbReference type="PROSITE" id="PS00690">
    <property type="entry name" value="DEAH_ATP_HELICASE"/>
    <property type="match status" value="1"/>
</dbReference>
<feature type="domain" description="Helicase C-terminal" evidence="11">
    <location>
        <begin position="227"/>
        <end position="380"/>
    </location>
</feature>
<evidence type="ECO:0000256" key="3">
    <source>
        <dbReference type="ARBA" id="ARBA00022801"/>
    </source>
</evidence>
<dbReference type="Pfam" id="PF00271">
    <property type="entry name" value="Helicase_C"/>
    <property type="match status" value="1"/>
</dbReference>
<dbReference type="RefSeq" id="WP_085049022.1">
    <property type="nucleotide sequence ID" value="NZ_CP101080.1"/>
</dbReference>
<keyword evidence="4 12" id="KW-0347">Helicase</keyword>
<evidence type="ECO:0000313" key="13">
    <source>
        <dbReference type="Proteomes" id="UP000548504"/>
    </source>
</evidence>
<dbReference type="InterPro" id="IPR001650">
    <property type="entry name" value="Helicase_C-like"/>
</dbReference>
<keyword evidence="5" id="KW-0067">ATP-binding</keyword>
<dbReference type="InterPro" id="IPR014001">
    <property type="entry name" value="Helicase_ATP-bd"/>
</dbReference>
<evidence type="ECO:0000256" key="8">
    <source>
        <dbReference type="ARBA" id="ARBA00034617"/>
    </source>
</evidence>
<evidence type="ECO:0000256" key="5">
    <source>
        <dbReference type="ARBA" id="ARBA00022840"/>
    </source>
</evidence>
<evidence type="ECO:0000313" key="12">
    <source>
        <dbReference type="EMBL" id="MBC2621356.1"/>
    </source>
</evidence>
<dbReference type="GO" id="GO:0003677">
    <property type="term" value="F:DNA binding"/>
    <property type="evidence" value="ECO:0007669"/>
    <property type="project" value="UniProtKB-KW"/>
</dbReference>
<dbReference type="CDD" id="cd06223">
    <property type="entry name" value="PRTases_typeI"/>
    <property type="match status" value="1"/>
</dbReference>
<evidence type="ECO:0000256" key="6">
    <source>
        <dbReference type="ARBA" id="ARBA00023125"/>
    </source>
</evidence>
<comment type="catalytic activity">
    <reaction evidence="8">
        <text>Couples ATP hydrolysis with the unwinding of duplex DNA by translocating in the 3'-5' direction.</text>
        <dbReference type="EC" id="5.6.2.4"/>
    </reaction>
</comment>
<dbReference type="GO" id="GO:0030894">
    <property type="term" value="C:replisome"/>
    <property type="evidence" value="ECO:0007669"/>
    <property type="project" value="TreeGrafter"/>
</dbReference>
<dbReference type="EMBL" id="JACLAG010000004">
    <property type="protein sequence ID" value="MBC2621356.1"/>
    <property type="molecule type" value="Genomic_DNA"/>
</dbReference>
<evidence type="ECO:0000256" key="1">
    <source>
        <dbReference type="ARBA" id="ARBA00005446"/>
    </source>
</evidence>
<dbReference type="InterPro" id="IPR011545">
    <property type="entry name" value="DEAD/DEAH_box_helicase_dom"/>
</dbReference>
<dbReference type="SMART" id="SM00490">
    <property type="entry name" value="HELICc"/>
    <property type="match status" value="1"/>
</dbReference>
<name>A0A7X1BSV7_9ENTR</name>
<keyword evidence="2" id="KW-0547">Nucleotide-binding</keyword>
<dbReference type="PROSITE" id="PS51194">
    <property type="entry name" value="HELICASE_CTER"/>
    <property type="match status" value="1"/>
</dbReference>
<dbReference type="EC" id="5.6.2.4" evidence="9"/>
<gene>
    <name evidence="12" type="ORF">H7I73_17095</name>
</gene>
<evidence type="ECO:0000259" key="11">
    <source>
        <dbReference type="PROSITE" id="PS51194"/>
    </source>
</evidence>
<comment type="similarity">
    <text evidence="1">Belongs to the helicase family. RecQ subfamily.</text>
</comment>
<dbReference type="InterPro" id="IPR000836">
    <property type="entry name" value="PRTase_dom"/>
</dbReference>
<dbReference type="InterPro" id="IPR027417">
    <property type="entry name" value="P-loop_NTPase"/>
</dbReference>
<dbReference type="InterPro" id="IPR029057">
    <property type="entry name" value="PRTase-like"/>
</dbReference>
<dbReference type="Pfam" id="PF00270">
    <property type="entry name" value="DEAD"/>
    <property type="match status" value="1"/>
</dbReference>
<dbReference type="AlphaFoldDB" id="A0A7X1BSV7"/>
<dbReference type="PANTHER" id="PTHR13710:SF105">
    <property type="entry name" value="ATP-DEPENDENT DNA HELICASE Q1"/>
    <property type="match status" value="1"/>
</dbReference>
<evidence type="ECO:0000256" key="9">
    <source>
        <dbReference type="ARBA" id="ARBA00034808"/>
    </source>
</evidence>
<evidence type="ECO:0000256" key="4">
    <source>
        <dbReference type="ARBA" id="ARBA00022806"/>
    </source>
</evidence>
<dbReference type="GO" id="GO:0043138">
    <property type="term" value="F:3'-5' DNA helicase activity"/>
    <property type="evidence" value="ECO:0007669"/>
    <property type="project" value="UniProtKB-EC"/>
</dbReference>
<proteinExistence type="inferred from homology"/>